<gene>
    <name evidence="1" type="ordered locus">KNP414_04355</name>
</gene>
<dbReference type="SUPFAM" id="SSF53850">
    <property type="entry name" value="Periplasmic binding protein-like II"/>
    <property type="match status" value="1"/>
</dbReference>
<dbReference type="KEGG" id="pms:KNP414_04355"/>
<dbReference type="EMBL" id="CP002869">
    <property type="protein sequence ID" value="AEI42887.1"/>
    <property type="molecule type" value="Genomic_DNA"/>
</dbReference>
<dbReference type="InterPro" id="IPR050490">
    <property type="entry name" value="Bact_solute-bd_prot1"/>
</dbReference>
<dbReference type="PANTHER" id="PTHR43649">
    <property type="entry name" value="ARABINOSE-BINDING PROTEIN-RELATED"/>
    <property type="match status" value="1"/>
</dbReference>
<dbReference type="HOGENOM" id="CLU_021021_3_0_9"/>
<dbReference type="CDD" id="cd13580">
    <property type="entry name" value="PBP2_AlgQ_like_1"/>
    <property type="match status" value="1"/>
</dbReference>
<name>F8FJN7_PAEMK</name>
<dbReference type="Proteomes" id="UP000006620">
    <property type="component" value="Chromosome"/>
</dbReference>
<reference evidence="1 2" key="2">
    <citation type="journal article" date="2013" name="Genome Announc.">
        <title>Genome Sequence of Growth-Improving Paenibacillus mucilaginosus Strain KNP414.</title>
        <authorList>
            <person name="Lu J.J."/>
            <person name="Wang J.F."/>
            <person name="Hu X.F."/>
        </authorList>
    </citation>
    <scope>NUCLEOTIDE SEQUENCE [LARGE SCALE GENOMIC DNA]</scope>
    <source>
        <strain evidence="1 2">KNP414</strain>
    </source>
</reference>
<sequence>MYRAKPEGVESAARSHRAVEISFVGAETDGLEELLRQLPGETLGDNRWTRIYEQELGIKVKYDWTAKGDLYQKKLGVAVASGNIPDVVKVNAQQLRLLTNKGLIQDLSQVYERYASPLTKDILSQEGTGPFDAATIDGRLMAIPETNSSIDRALLIWIRTDWLNRLGLQPPQTIDDVLAISKAFTTGDPDRNGRPDTYGLAVTRNLWDPAMGVAGFMAGYGAFPNLWVTNSFGELEYGGIQPEVKTALQELQNMYRSGQIDSEFGMKDSTKVGKQVAAGKIGMLYGEQWSSFAVQGSRGIDPSAEWQAFPLVSGSGEPPQVPLRFSTWQFYAVRKDVPHPEAVVQLFNLHLEKNWGASAAYESYYISPLPVWQLSPVTPYPARKNLEAFQQLDKARRTGDFSFLKDEARAIKKRLDAYASGGPDKESGWGWEKIYGPNGAYGIIDRYEQNHQLLPDGFNGALTDTMMDRQSILNELQDEAFIRIILGRPIDEFDRFVEEWHRLGGDRMTEEVNRWHAEKGRERKETD</sequence>
<dbReference type="AlphaFoldDB" id="F8FJN7"/>
<proteinExistence type="predicted"/>
<dbReference type="Pfam" id="PF01547">
    <property type="entry name" value="SBP_bac_1"/>
    <property type="match status" value="1"/>
</dbReference>
<accession>F8FJN7</accession>
<protein>
    <submittedName>
        <fullName evidence="1">Extracellular solute-binding protein family 1</fullName>
    </submittedName>
</protein>
<dbReference type="PANTHER" id="PTHR43649:SF12">
    <property type="entry name" value="DIACETYLCHITOBIOSE BINDING PROTEIN DASA"/>
    <property type="match status" value="1"/>
</dbReference>
<dbReference type="Gene3D" id="3.40.190.10">
    <property type="entry name" value="Periplasmic binding protein-like II"/>
    <property type="match status" value="2"/>
</dbReference>
<organism evidence="1 2">
    <name type="scientific">Paenibacillus mucilaginosus (strain KNP414)</name>
    <dbReference type="NCBI Taxonomy" id="1036673"/>
    <lineage>
        <taxon>Bacteria</taxon>
        <taxon>Bacillati</taxon>
        <taxon>Bacillota</taxon>
        <taxon>Bacilli</taxon>
        <taxon>Bacillales</taxon>
        <taxon>Paenibacillaceae</taxon>
        <taxon>Paenibacillus</taxon>
    </lineage>
</organism>
<dbReference type="RefSeq" id="WP_013918041.1">
    <property type="nucleotide sequence ID" value="NC_015690.1"/>
</dbReference>
<evidence type="ECO:0000313" key="2">
    <source>
        <dbReference type="Proteomes" id="UP000006620"/>
    </source>
</evidence>
<reference evidence="2" key="1">
    <citation type="submission" date="2011-06" db="EMBL/GenBank/DDBJ databases">
        <title>Complete genome sequence of Paenibacillus mucilaginosus KNP414.</title>
        <authorList>
            <person name="Wang J."/>
            <person name="Hu S."/>
            <person name="Hu X."/>
            <person name="Zhang B."/>
            <person name="Dong D."/>
            <person name="Zhang S."/>
            <person name="Zhao K."/>
            <person name="Wu D."/>
        </authorList>
    </citation>
    <scope>NUCLEOTIDE SEQUENCE [LARGE SCALE GENOMIC DNA]</scope>
    <source>
        <strain evidence="2">KNP414</strain>
    </source>
</reference>
<dbReference type="InterPro" id="IPR006059">
    <property type="entry name" value="SBP"/>
</dbReference>
<evidence type="ECO:0000313" key="1">
    <source>
        <dbReference type="EMBL" id="AEI42887.1"/>
    </source>
</evidence>
<dbReference type="PATRIC" id="fig|1036673.3.peg.4003"/>